<organism evidence="2 3">
    <name type="scientific">Neorhodopirellula pilleata</name>
    <dbReference type="NCBI Taxonomy" id="2714738"/>
    <lineage>
        <taxon>Bacteria</taxon>
        <taxon>Pseudomonadati</taxon>
        <taxon>Planctomycetota</taxon>
        <taxon>Planctomycetia</taxon>
        <taxon>Pirellulales</taxon>
        <taxon>Pirellulaceae</taxon>
        <taxon>Neorhodopirellula</taxon>
    </lineage>
</organism>
<sequence>MALKIFNVVAALVLIVTTYRIATRPFRVAKIDYELNQGYATDRWGEPPSLPDAGKLWREEQVSRDDRVTILLCVATIPALIWMGRRLVRLRHSTTNIILAALFPLPLLINGCSNSNTALSVRDAKSITIVCFYRNQELPPVTFATNAKQRADIVEHLRNLRWTELGLPLDEIKMIAPDIKILLTDNLDRLHTYELYWTRNVLIDQDSERLFDVTDISKLRGEVTSITSLSSPPVR</sequence>
<dbReference type="Proteomes" id="UP000316213">
    <property type="component" value="Unassembled WGS sequence"/>
</dbReference>
<evidence type="ECO:0000313" key="3">
    <source>
        <dbReference type="Proteomes" id="UP000316213"/>
    </source>
</evidence>
<proteinExistence type="predicted"/>
<gene>
    <name evidence="2" type="ORF">Pla100_59600</name>
</gene>
<keyword evidence="3" id="KW-1185">Reference proteome</keyword>
<dbReference type="EMBL" id="SJPM01000028">
    <property type="protein sequence ID" value="TWT87070.1"/>
    <property type="molecule type" value="Genomic_DNA"/>
</dbReference>
<keyword evidence="1" id="KW-0472">Membrane</keyword>
<keyword evidence="1" id="KW-0812">Transmembrane</keyword>
<feature type="transmembrane region" description="Helical" evidence="1">
    <location>
        <begin position="6"/>
        <end position="22"/>
    </location>
</feature>
<comment type="caution">
    <text evidence="2">The sequence shown here is derived from an EMBL/GenBank/DDBJ whole genome shotgun (WGS) entry which is preliminary data.</text>
</comment>
<protein>
    <submittedName>
        <fullName evidence="2">Uncharacterized protein</fullName>
    </submittedName>
</protein>
<accession>A0A5C5ZIT9</accession>
<reference evidence="2 3" key="1">
    <citation type="submission" date="2019-02" db="EMBL/GenBank/DDBJ databases">
        <title>Deep-cultivation of Planctomycetes and their phenomic and genomic characterization uncovers novel biology.</title>
        <authorList>
            <person name="Wiegand S."/>
            <person name="Jogler M."/>
            <person name="Boedeker C."/>
            <person name="Pinto D."/>
            <person name="Vollmers J."/>
            <person name="Rivas-Marin E."/>
            <person name="Kohn T."/>
            <person name="Peeters S.H."/>
            <person name="Heuer A."/>
            <person name="Rast P."/>
            <person name="Oberbeckmann S."/>
            <person name="Bunk B."/>
            <person name="Jeske O."/>
            <person name="Meyerdierks A."/>
            <person name="Storesund J.E."/>
            <person name="Kallscheuer N."/>
            <person name="Luecker S."/>
            <person name="Lage O.M."/>
            <person name="Pohl T."/>
            <person name="Merkel B.J."/>
            <person name="Hornburger P."/>
            <person name="Mueller R.-W."/>
            <person name="Bruemmer F."/>
            <person name="Labrenz M."/>
            <person name="Spormann A.M."/>
            <person name="Op Den Camp H."/>
            <person name="Overmann J."/>
            <person name="Amann R."/>
            <person name="Jetten M.S.M."/>
            <person name="Mascher T."/>
            <person name="Medema M.H."/>
            <person name="Devos D.P."/>
            <person name="Kaster A.-K."/>
            <person name="Ovreas L."/>
            <person name="Rohde M."/>
            <person name="Galperin M.Y."/>
            <person name="Jogler C."/>
        </authorList>
    </citation>
    <scope>NUCLEOTIDE SEQUENCE [LARGE SCALE GENOMIC DNA]</scope>
    <source>
        <strain evidence="2 3">Pla100</strain>
    </source>
</reference>
<dbReference type="AlphaFoldDB" id="A0A5C5ZIT9"/>
<evidence type="ECO:0000256" key="1">
    <source>
        <dbReference type="SAM" id="Phobius"/>
    </source>
</evidence>
<keyword evidence="1" id="KW-1133">Transmembrane helix</keyword>
<evidence type="ECO:0000313" key="2">
    <source>
        <dbReference type="EMBL" id="TWT87070.1"/>
    </source>
</evidence>
<dbReference type="RefSeq" id="WP_146582497.1">
    <property type="nucleotide sequence ID" value="NZ_SJPM01000028.1"/>
</dbReference>
<name>A0A5C5ZIT9_9BACT</name>